<dbReference type="HAMAP" id="MF_01023">
    <property type="entry name" value="HisC_aminotrans_2"/>
    <property type="match status" value="1"/>
</dbReference>
<dbReference type="InterPro" id="IPR015422">
    <property type="entry name" value="PyrdxlP-dep_Trfase_small"/>
</dbReference>
<comment type="pathway">
    <text evidence="2 9">Amino-acid biosynthesis; L-histidine biosynthesis; L-histidine from 5-phospho-alpha-D-ribose 1-diphosphate: step 7/9.</text>
</comment>
<feature type="domain" description="Aminotransferase class I/classII large" evidence="10">
    <location>
        <begin position="25"/>
        <end position="345"/>
    </location>
</feature>
<evidence type="ECO:0000256" key="3">
    <source>
        <dbReference type="ARBA" id="ARBA00007970"/>
    </source>
</evidence>
<comment type="catalytic activity">
    <reaction evidence="8 9">
        <text>L-histidinol phosphate + 2-oxoglutarate = 3-(imidazol-4-yl)-2-oxopropyl phosphate + L-glutamate</text>
        <dbReference type="Rhea" id="RHEA:23744"/>
        <dbReference type="ChEBI" id="CHEBI:16810"/>
        <dbReference type="ChEBI" id="CHEBI:29985"/>
        <dbReference type="ChEBI" id="CHEBI:57766"/>
        <dbReference type="ChEBI" id="CHEBI:57980"/>
        <dbReference type="EC" id="2.6.1.9"/>
    </reaction>
</comment>
<dbReference type="EC" id="2.6.1.9" evidence="9"/>
<evidence type="ECO:0000256" key="1">
    <source>
        <dbReference type="ARBA" id="ARBA00001933"/>
    </source>
</evidence>
<gene>
    <name evidence="9" type="primary">hisC</name>
    <name evidence="11" type="ORF">E9232_000843</name>
</gene>
<dbReference type="InterPro" id="IPR015424">
    <property type="entry name" value="PyrdxlP-dep_Trfase"/>
</dbReference>
<evidence type="ECO:0000256" key="5">
    <source>
        <dbReference type="ARBA" id="ARBA00022576"/>
    </source>
</evidence>
<keyword evidence="9" id="KW-0028">Amino-acid biosynthesis</keyword>
<keyword evidence="12" id="KW-1185">Reference proteome</keyword>
<dbReference type="InterPro" id="IPR050106">
    <property type="entry name" value="HistidinolP_aminotransfase"/>
</dbReference>
<feature type="modified residue" description="N6-(pyridoxal phosphate)lysine" evidence="9">
    <location>
        <position position="210"/>
    </location>
</feature>
<evidence type="ECO:0000256" key="2">
    <source>
        <dbReference type="ARBA" id="ARBA00005011"/>
    </source>
</evidence>
<comment type="cofactor">
    <cofactor evidence="1 9">
        <name>pyridoxal 5'-phosphate</name>
        <dbReference type="ChEBI" id="CHEBI:597326"/>
    </cofactor>
</comment>
<proteinExistence type="inferred from homology"/>
<dbReference type="PANTHER" id="PTHR43643">
    <property type="entry name" value="HISTIDINOL-PHOSPHATE AMINOTRANSFERASE 2"/>
    <property type="match status" value="1"/>
</dbReference>
<keyword evidence="6 9" id="KW-0808">Transferase</keyword>
<accession>A0ABU1JI90</accession>
<dbReference type="NCBIfam" id="TIGR01141">
    <property type="entry name" value="hisC"/>
    <property type="match status" value="1"/>
</dbReference>
<keyword evidence="5 9" id="KW-0032">Aminotransferase</keyword>
<dbReference type="EMBL" id="JAVDPW010000002">
    <property type="protein sequence ID" value="MDR6288336.1"/>
    <property type="molecule type" value="Genomic_DNA"/>
</dbReference>
<sequence>MSRFWSPVVSSLTPYVAGEQVVLPDLVKLNTNENPYGPSPQALAAIREAATDVLRLYPDPTALRLRTAIARSHGVEPDQVFVGNGSDEVLAHSFAALLKHDAPLLFPDVTYSFYPSWSRLYGITFREVPVDEGLQVRVADFRQPCGAIILPNPNAPTGSALPLQDIEALLHDHPDQPVVIDEAYVDFGGTSAVPLVARHPNLLVVQTFSKSRSLAGLRVGFAIGQRPLIEALERMRDSFNSYPLDRLAIAGAVAAWEDRGWFETQRDRVIASRERLAGALRALGFDVLPSAANFLFARHATISGEALAAGLRARSILVRRFARPPIQDHLRISIGTDAECDRLVAGLAELVDPPA</sequence>
<evidence type="ECO:0000256" key="8">
    <source>
        <dbReference type="ARBA" id="ARBA00047481"/>
    </source>
</evidence>
<evidence type="ECO:0000256" key="7">
    <source>
        <dbReference type="ARBA" id="ARBA00022898"/>
    </source>
</evidence>
<dbReference type="InterPro" id="IPR005861">
    <property type="entry name" value="HisP_aminotrans"/>
</dbReference>
<comment type="subunit">
    <text evidence="4 9">Homodimer.</text>
</comment>
<organism evidence="11 12">
    <name type="scientific">Inquilinus ginsengisoli</name>
    <dbReference type="NCBI Taxonomy" id="363840"/>
    <lineage>
        <taxon>Bacteria</taxon>
        <taxon>Pseudomonadati</taxon>
        <taxon>Pseudomonadota</taxon>
        <taxon>Alphaproteobacteria</taxon>
        <taxon>Rhodospirillales</taxon>
        <taxon>Rhodospirillaceae</taxon>
        <taxon>Inquilinus</taxon>
    </lineage>
</organism>
<dbReference type="PANTHER" id="PTHR43643:SF3">
    <property type="entry name" value="HISTIDINOL-PHOSPHATE AMINOTRANSFERASE"/>
    <property type="match status" value="1"/>
</dbReference>
<dbReference type="InterPro" id="IPR001917">
    <property type="entry name" value="Aminotrans_II_pyridoxalP_BS"/>
</dbReference>
<dbReference type="CDD" id="cd00609">
    <property type="entry name" value="AAT_like"/>
    <property type="match status" value="1"/>
</dbReference>
<evidence type="ECO:0000313" key="11">
    <source>
        <dbReference type="EMBL" id="MDR6288336.1"/>
    </source>
</evidence>
<evidence type="ECO:0000259" key="10">
    <source>
        <dbReference type="Pfam" id="PF00155"/>
    </source>
</evidence>
<comment type="caution">
    <text evidence="11">The sequence shown here is derived from an EMBL/GenBank/DDBJ whole genome shotgun (WGS) entry which is preliminary data.</text>
</comment>
<keyword evidence="9" id="KW-0368">Histidine biosynthesis</keyword>
<protein>
    <recommendedName>
        <fullName evidence="9">Histidinol-phosphate aminotransferase</fullName>
        <ecNumber evidence="9">2.6.1.9</ecNumber>
    </recommendedName>
    <alternativeName>
        <fullName evidence="9">Imidazole acetol-phosphate transaminase</fullName>
    </alternativeName>
</protein>
<dbReference type="PROSITE" id="PS00599">
    <property type="entry name" value="AA_TRANSFER_CLASS_2"/>
    <property type="match status" value="1"/>
</dbReference>
<evidence type="ECO:0000313" key="12">
    <source>
        <dbReference type="Proteomes" id="UP001262410"/>
    </source>
</evidence>
<comment type="similarity">
    <text evidence="3 9">Belongs to the class-II pyridoxal-phosphate-dependent aminotransferase family. Histidinol-phosphate aminotransferase subfamily.</text>
</comment>
<evidence type="ECO:0000256" key="6">
    <source>
        <dbReference type="ARBA" id="ARBA00022679"/>
    </source>
</evidence>
<dbReference type="SUPFAM" id="SSF53383">
    <property type="entry name" value="PLP-dependent transferases"/>
    <property type="match status" value="1"/>
</dbReference>
<dbReference type="Gene3D" id="3.40.640.10">
    <property type="entry name" value="Type I PLP-dependent aspartate aminotransferase-like (Major domain)"/>
    <property type="match status" value="1"/>
</dbReference>
<evidence type="ECO:0000256" key="9">
    <source>
        <dbReference type="HAMAP-Rule" id="MF_01023"/>
    </source>
</evidence>
<dbReference type="Pfam" id="PF00155">
    <property type="entry name" value="Aminotran_1_2"/>
    <property type="match status" value="1"/>
</dbReference>
<dbReference type="Proteomes" id="UP001262410">
    <property type="component" value="Unassembled WGS sequence"/>
</dbReference>
<evidence type="ECO:0000256" key="4">
    <source>
        <dbReference type="ARBA" id="ARBA00011738"/>
    </source>
</evidence>
<reference evidence="11 12" key="1">
    <citation type="submission" date="2023-07" db="EMBL/GenBank/DDBJ databases">
        <title>Sorghum-associated microbial communities from plants grown in Nebraska, USA.</title>
        <authorList>
            <person name="Schachtman D."/>
        </authorList>
    </citation>
    <scope>NUCLEOTIDE SEQUENCE [LARGE SCALE GENOMIC DNA]</scope>
    <source>
        <strain evidence="11 12">584</strain>
    </source>
</reference>
<dbReference type="Gene3D" id="3.90.1150.10">
    <property type="entry name" value="Aspartate Aminotransferase, domain 1"/>
    <property type="match status" value="1"/>
</dbReference>
<dbReference type="RefSeq" id="WP_309792323.1">
    <property type="nucleotide sequence ID" value="NZ_JAVDPW010000002.1"/>
</dbReference>
<dbReference type="GO" id="GO:0004400">
    <property type="term" value="F:histidinol-phosphate transaminase activity"/>
    <property type="evidence" value="ECO:0007669"/>
    <property type="project" value="UniProtKB-EC"/>
</dbReference>
<name>A0ABU1JI90_9PROT</name>
<dbReference type="InterPro" id="IPR015421">
    <property type="entry name" value="PyrdxlP-dep_Trfase_major"/>
</dbReference>
<dbReference type="InterPro" id="IPR004839">
    <property type="entry name" value="Aminotransferase_I/II_large"/>
</dbReference>
<keyword evidence="7 9" id="KW-0663">Pyridoxal phosphate</keyword>